<comment type="caution">
    <text evidence="2">The sequence shown here is derived from an EMBL/GenBank/DDBJ whole genome shotgun (WGS) entry which is preliminary data.</text>
</comment>
<dbReference type="PANTHER" id="PTHR18964">
    <property type="entry name" value="ROK (REPRESSOR, ORF, KINASE) FAMILY"/>
    <property type="match status" value="1"/>
</dbReference>
<evidence type="ECO:0000256" key="1">
    <source>
        <dbReference type="ARBA" id="ARBA00006479"/>
    </source>
</evidence>
<organism evidence="2 3">
    <name type="scientific">Persicobacter diffluens</name>
    <dbReference type="NCBI Taxonomy" id="981"/>
    <lineage>
        <taxon>Bacteria</taxon>
        <taxon>Pseudomonadati</taxon>
        <taxon>Bacteroidota</taxon>
        <taxon>Cytophagia</taxon>
        <taxon>Cytophagales</taxon>
        <taxon>Persicobacteraceae</taxon>
        <taxon>Persicobacter</taxon>
    </lineage>
</organism>
<dbReference type="Proteomes" id="UP001310022">
    <property type="component" value="Unassembled WGS sequence"/>
</dbReference>
<reference evidence="2 3" key="1">
    <citation type="submission" date="2021-12" db="EMBL/GenBank/DDBJ databases">
        <title>Genome sequencing of bacteria with rrn-lacking chromosome and rrn-plasmid.</title>
        <authorList>
            <person name="Anda M."/>
            <person name="Iwasaki W."/>
        </authorList>
    </citation>
    <scope>NUCLEOTIDE SEQUENCE [LARGE SCALE GENOMIC DNA]</scope>
    <source>
        <strain evidence="2 3">NBRC 15940</strain>
    </source>
</reference>
<dbReference type="SUPFAM" id="SSF46785">
    <property type="entry name" value="Winged helix' DNA-binding domain"/>
    <property type="match status" value="1"/>
</dbReference>
<dbReference type="InterPro" id="IPR043129">
    <property type="entry name" value="ATPase_NBD"/>
</dbReference>
<dbReference type="InterPro" id="IPR036390">
    <property type="entry name" value="WH_DNA-bd_sf"/>
</dbReference>
<dbReference type="Gene3D" id="3.30.420.40">
    <property type="match status" value="2"/>
</dbReference>
<dbReference type="PROSITE" id="PS01125">
    <property type="entry name" value="ROK"/>
    <property type="match status" value="1"/>
</dbReference>
<keyword evidence="3" id="KW-1185">Reference proteome</keyword>
<comment type="similarity">
    <text evidence="1">Belongs to the ROK (NagC/XylR) family.</text>
</comment>
<dbReference type="PANTHER" id="PTHR18964:SF149">
    <property type="entry name" value="BIFUNCTIONAL UDP-N-ACETYLGLUCOSAMINE 2-EPIMERASE_N-ACETYLMANNOSAMINE KINASE"/>
    <property type="match status" value="1"/>
</dbReference>
<dbReference type="Pfam" id="PF13412">
    <property type="entry name" value="HTH_24"/>
    <property type="match status" value="1"/>
</dbReference>
<protein>
    <submittedName>
        <fullName evidence="2">Transcriptional regulator</fullName>
    </submittedName>
</protein>
<gene>
    <name evidence="2" type="primary">nagC</name>
    <name evidence="2" type="ORF">PEDI_42630</name>
</gene>
<dbReference type="Pfam" id="PF00480">
    <property type="entry name" value="ROK"/>
    <property type="match status" value="1"/>
</dbReference>
<evidence type="ECO:0000313" key="2">
    <source>
        <dbReference type="EMBL" id="GJM63711.1"/>
    </source>
</evidence>
<dbReference type="InterPro" id="IPR000600">
    <property type="entry name" value="ROK"/>
</dbReference>
<dbReference type="SUPFAM" id="SSF53067">
    <property type="entry name" value="Actin-like ATPase domain"/>
    <property type="match status" value="1"/>
</dbReference>
<name>A0AAN4W121_9BACT</name>
<dbReference type="AlphaFoldDB" id="A0AAN4W121"/>
<dbReference type="InterPro" id="IPR049874">
    <property type="entry name" value="ROK_cs"/>
</dbReference>
<dbReference type="InterPro" id="IPR036388">
    <property type="entry name" value="WH-like_DNA-bd_sf"/>
</dbReference>
<dbReference type="Gene3D" id="1.10.10.10">
    <property type="entry name" value="Winged helix-like DNA-binding domain superfamily/Winged helix DNA-binding domain"/>
    <property type="match status" value="1"/>
</dbReference>
<proteinExistence type="inferred from homology"/>
<evidence type="ECO:0000313" key="3">
    <source>
        <dbReference type="Proteomes" id="UP001310022"/>
    </source>
</evidence>
<dbReference type="RefSeq" id="WP_338238842.1">
    <property type="nucleotide sequence ID" value="NZ_BQKE01000003.1"/>
</dbReference>
<dbReference type="EMBL" id="BQKE01000003">
    <property type="protein sequence ID" value="GJM63711.1"/>
    <property type="molecule type" value="Genomic_DNA"/>
</dbReference>
<accession>A0AAN4W121</accession>
<sequence length="408" mass="44411">MEPTVSKISIKKQIRKNQILRFFRENPLLSPSDIASETQLTLPMASSLTKELADEGYIVVAEAQNSKVGRPATLYQLNPEGGYTLGITLGARKSRMILLNLREEELDFIEYSTVDLNDTEATINTLSERIDELVSKNSIPKSKILGVGFALSGLVNAKSGKSLTYFKDSPSSLKDLLEERLGIEVALENNVNAVTLGELYFGKAKSCENVACIHLDWGIGMGLILNNELYGGHSGLAGEVGHIRVVEDGDICSCGKIGCLETVASGRGLVNKAVRLLQKDHPSILKKKLGNNLESLTLDQLLDAVKSGDQFSLELVEEAGKYIGKSIGILINLLNLERVILSGKLSQMGDAILYPIRSAIMRSSLTEMNDDVDIVISDIDERAGCLGATTMISRKVFETVNVEADMYV</sequence>